<evidence type="ECO:0000313" key="5">
    <source>
        <dbReference type="EMBL" id="TXH92295.1"/>
    </source>
</evidence>
<dbReference type="AlphaFoldDB" id="A0A5C7TB13"/>
<comment type="similarity">
    <text evidence="1 4">Belongs to the bacterial histone-like protein family.</text>
</comment>
<dbReference type="GO" id="GO:0005829">
    <property type="term" value="C:cytosol"/>
    <property type="evidence" value="ECO:0007669"/>
    <property type="project" value="TreeGrafter"/>
</dbReference>
<dbReference type="Proteomes" id="UP000321192">
    <property type="component" value="Unassembled WGS sequence"/>
</dbReference>
<evidence type="ECO:0000256" key="2">
    <source>
        <dbReference type="ARBA" id="ARBA00023067"/>
    </source>
</evidence>
<proteinExistence type="inferred from homology"/>
<organism evidence="5 6">
    <name type="scientific">Thauera aminoaromatica</name>
    <dbReference type="NCBI Taxonomy" id="164330"/>
    <lineage>
        <taxon>Bacteria</taxon>
        <taxon>Pseudomonadati</taxon>
        <taxon>Pseudomonadota</taxon>
        <taxon>Betaproteobacteria</taxon>
        <taxon>Rhodocyclales</taxon>
        <taxon>Zoogloeaceae</taxon>
        <taxon>Thauera</taxon>
    </lineage>
</organism>
<dbReference type="PRINTS" id="PR01727">
    <property type="entry name" value="DNABINDINGHU"/>
</dbReference>
<comment type="caution">
    <text evidence="5">The sequence shown here is derived from an EMBL/GenBank/DDBJ whole genome shotgun (WGS) entry which is preliminary data.</text>
</comment>
<gene>
    <name evidence="5" type="ORF">E6Q80_00720</name>
</gene>
<evidence type="ECO:0000256" key="3">
    <source>
        <dbReference type="ARBA" id="ARBA00023125"/>
    </source>
</evidence>
<dbReference type="CDD" id="cd13831">
    <property type="entry name" value="HU"/>
    <property type="match status" value="1"/>
</dbReference>
<dbReference type="PANTHER" id="PTHR33175">
    <property type="entry name" value="DNA-BINDING PROTEIN HU"/>
    <property type="match status" value="1"/>
</dbReference>
<reference evidence="5 6" key="1">
    <citation type="submission" date="2018-09" db="EMBL/GenBank/DDBJ databases">
        <title>Metagenome Assembled Genomes from an Advanced Water Purification Facility.</title>
        <authorList>
            <person name="Stamps B.W."/>
            <person name="Spear J.R."/>
        </authorList>
    </citation>
    <scope>NUCLEOTIDE SEQUENCE [LARGE SCALE GENOMIC DNA]</scope>
    <source>
        <strain evidence="5">Bin_27_1</strain>
    </source>
</reference>
<dbReference type="InterPro" id="IPR010992">
    <property type="entry name" value="IHF-like_DNA-bd_dom_sf"/>
</dbReference>
<evidence type="ECO:0000256" key="4">
    <source>
        <dbReference type="RuleBase" id="RU003939"/>
    </source>
</evidence>
<dbReference type="Pfam" id="PF00216">
    <property type="entry name" value="Bac_DNA_binding"/>
    <property type="match status" value="1"/>
</dbReference>
<dbReference type="InterPro" id="IPR020816">
    <property type="entry name" value="Histone-like_DNA-bd_CS"/>
</dbReference>
<dbReference type="EMBL" id="SSFD01000012">
    <property type="protein sequence ID" value="TXH92295.1"/>
    <property type="molecule type" value="Genomic_DNA"/>
</dbReference>
<dbReference type="SMART" id="SM00411">
    <property type="entry name" value="BHL"/>
    <property type="match status" value="1"/>
</dbReference>
<dbReference type="SUPFAM" id="SSF47729">
    <property type="entry name" value="IHF-like DNA-binding proteins"/>
    <property type="match status" value="1"/>
</dbReference>
<protein>
    <submittedName>
        <fullName evidence="5">HU family DNA-binding protein</fullName>
    </submittedName>
</protein>
<dbReference type="PROSITE" id="PS00045">
    <property type="entry name" value="HISTONE_LIKE"/>
    <property type="match status" value="1"/>
</dbReference>
<keyword evidence="2" id="KW-0226">DNA condensation</keyword>
<dbReference type="GO" id="GO:0030527">
    <property type="term" value="F:structural constituent of chromatin"/>
    <property type="evidence" value="ECO:0007669"/>
    <property type="project" value="InterPro"/>
</dbReference>
<dbReference type="RefSeq" id="WP_276656299.1">
    <property type="nucleotide sequence ID" value="NZ_SSFD01000012.1"/>
</dbReference>
<evidence type="ECO:0000313" key="6">
    <source>
        <dbReference type="Proteomes" id="UP000321192"/>
    </source>
</evidence>
<sequence>MKIVTKTSLKKLLRDELALSDSAAQASIELIFDEIMRATAIGDEVKITGFGKFSRILRQPSTARNPRTGERVSLPARYTPRFAAGKTFRDRVDALSR</sequence>
<dbReference type="GO" id="GO:0003677">
    <property type="term" value="F:DNA binding"/>
    <property type="evidence" value="ECO:0007669"/>
    <property type="project" value="UniProtKB-KW"/>
</dbReference>
<dbReference type="Gene3D" id="4.10.520.10">
    <property type="entry name" value="IHF-like DNA-binding proteins"/>
    <property type="match status" value="1"/>
</dbReference>
<dbReference type="PANTHER" id="PTHR33175:SF3">
    <property type="entry name" value="DNA-BINDING PROTEIN HU-BETA"/>
    <property type="match status" value="1"/>
</dbReference>
<name>A0A5C7TB13_THASP</name>
<dbReference type="GO" id="GO:0030261">
    <property type="term" value="P:chromosome condensation"/>
    <property type="evidence" value="ECO:0007669"/>
    <property type="project" value="UniProtKB-KW"/>
</dbReference>
<keyword evidence="3 5" id="KW-0238">DNA-binding</keyword>
<dbReference type="InterPro" id="IPR000119">
    <property type="entry name" value="Hist_DNA-bd"/>
</dbReference>
<accession>A0A5C7TB13</accession>
<evidence type="ECO:0000256" key="1">
    <source>
        <dbReference type="ARBA" id="ARBA00010529"/>
    </source>
</evidence>